<dbReference type="InterPro" id="IPR003488">
    <property type="entry name" value="DprA"/>
</dbReference>
<gene>
    <name evidence="4" type="primary">dprA</name>
    <name evidence="4" type="ORF">SSA02_00790</name>
</gene>
<dbReference type="Pfam" id="PF02481">
    <property type="entry name" value="DNA_processg_A"/>
    <property type="match status" value="1"/>
</dbReference>
<dbReference type="Pfam" id="PF17782">
    <property type="entry name" value="WHD_DprA"/>
    <property type="match status" value="1"/>
</dbReference>
<name>A0A511BKM9_9PROT</name>
<comment type="similarity">
    <text evidence="1">Belongs to the DprA/Smf family.</text>
</comment>
<dbReference type="RefSeq" id="WP_147091967.1">
    <property type="nucleotide sequence ID" value="NZ_BJVC01000001.1"/>
</dbReference>
<dbReference type="SUPFAM" id="SSF102405">
    <property type="entry name" value="MCP/YpsA-like"/>
    <property type="match status" value="1"/>
</dbReference>
<accession>A0A511BKM9</accession>
<reference evidence="4 5" key="1">
    <citation type="submission" date="2019-07" db="EMBL/GenBank/DDBJ databases">
        <title>Whole genome shotgun sequence of Swaminathania salitolerans NBRC 104436.</title>
        <authorList>
            <person name="Hosoyama A."/>
            <person name="Uohara A."/>
            <person name="Ohji S."/>
            <person name="Ichikawa N."/>
        </authorList>
    </citation>
    <scope>NUCLEOTIDE SEQUENCE [LARGE SCALE GENOMIC DNA]</scope>
    <source>
        <strain evidence="4 5">NBRC 104436</strain>
    </source>
</reference>
<feature type="domain" description="Smf/DprA SLOG" evidence="2">
    <location>
        <begin position="84"/>
        <end position="291"/>
    </location>
</feature>
<dbReference type="OrthoDB" id="9785707at2"/>
<comment type="caution">
    <text evidence="4">The sequence shown here is derived from an EMBL/GenBank/DDBJ whole genome shotgun (WGS) entry which is preliminary data.</text>
</comment>
<dbReference type="Pfam" id="PF21102">
    <property type="entry name" value="DprA_N"/>
    <property type="match status" value="1"/>
</dbReference>
<proteinExistence type="inferred from homology"/>
<dbReference type="PANTHER" id="PTHR43022:SF1">
    <property type="entry name" value="PROTEIN SMF"/>
    <property type="match status" value="1"/>
</dbReference>
<dbReference type="NCBIfam" id="TIGR00732">
    <property type="entry name" value="dprA"/>
    <property type="match status" value="1"/>
</dbReference>
<keyword evidence="5" id="KW-1185">Reference proteome</keyword>
<dbReference type="Gene3D" id="3.40.50.450">
    <property type="match status" value="1"/>
</dbReference>
<dbReference type="GO" id="GO:0009294">
    <property type="term" value="P:DNA-mediated transformation"/>
    <property type="evidence" value="ECO:0007669"/>
    <property type="project" value="InterPro"/>
</dbReference>
<evidence type="ECO:0000259" key="3">
    <source>
        <dbReference type="Pfam" id="PF17782"/>
    </source>
</evidence>
<feature type="domain" description="DprA winged helix" evidence="3">
    <location>
        <begin position="328"/>
        <end position="374"/>
    </location>
</feature>
<protein>
    <submittedName>
        <fullName evidence="4">DNA processing protein DprA</fullName>
    </submittedName>
</protein>
<dbReference type="InterPro" id="IPR036388">
    <property type="entry name" value="WH-like_DNA-bd_sf"/>
</dbReference>
<dbReference type="Gene3D" id="1.10.10.10">
    <property type="entry name" value="Winged helix-like DNA-binding domain superfamily/Winged helix DNA-binding domain"/>
    <property type="match status" value="1"/>
</dbReference>
<evidence type="ECO:0000259" key="2">
    <source>
        <dbReference type="Pfam" id="PF02481"/>
    </source>
</evidence>
<sequence>MVPAPTPSAMEGTERLDVIRLARTEGIGPVNFRRLMREHGSAASALAALPARLQRAGRRGRIAIPDRDAIEREQDALHRMGGRLLVLGDPDYPALLARVPDAPPVLGVKGDVSLLSRRSIGIVGARNASAGGLRIAESLSGSLALEGCVIVSGLARGIDSVAHRAALHPGMTIGAAAGGLDCFYPPENEALYHAVAERGCLITEAPLGTVPQSSHFPRRNRLIAGLSLGVILIEAALRSGTLITARLALDYGRDVFAVPGSPLDPRSRGGNDLIRQGAILTETVQDVLAQIGSENRHPAFAGQTRLPGLAEPPALVFAPEIPPGEIIAHIRELLSPTPMPVDDIVARCQFSVSLVLSALSELELGGVATFLPGGQVVRAA</sequence>
<dbReference type="AlphaFoldDB" id="A0A511BKM9"/>
<evidence type="ECO:0000313" key="5">
    <source>
        <dbReference type="Proteomes" id="UP000321405"/>
    </source>
</evidence>
<dbReference type="EMBL" id="BJVC01000001">
    <property type="protein sequence ID" value="GEL00916.1"/>
    <property type="molecule type" value="Genomic_DNA"/>
</dbReference>
<dbReference type="InterPro" id="IPR041614">
    <property type="entry name" value="DprA_WH"/>
</dbReference>
<dbReference type="PANTHER" id="PTHR43022">
    <property type="entry name" value="PROTEIN SMF"/>
    <property type="match status" value="1"/>
</dbReference>
<evidence type="ECO:0000256" key="1">
    <source>
        <dbReference type="ARBA" id="ARBA00006525"/>
    </source>
</evidence>
<evidence type="ECO:0000313" key="4">
    <source>
        <dbReference type="EMBL" id="GEL00916.1"/>
    </source>
</evidence>
<dbReference type="InterPro" id="IPR057666">
    <property type="entry name" value="DrpA_SLOG"/>
</dbReference>
<organism evidence="4 5">
    <name type="scientific">Swaminathania salitolerans</name>
    <dbReference type="NCBI Taxonomy" id="182838"/>
    <lineage>
        <taxon>Bacteria</taxon>
        <taxon>Pseudomonadati</taxon>
        <taxon>Pseudomonadota</taxon>
        <taxon>Alphaproteobacteria</taxon>
        <taxon>Acetobacterales</taxon>
        <taxon>Acetobacteraceae</taxon>
        <taxon>Swaminathania</taxon>
    </lineage>
</organism>
<dbReference type="Proteomes" id="UP000321405">
    <property type="component" value="Unassembled WGS sequence"/>
</dbReference>